<feature type="coiled-coil region" evidence="1">
    <location>
        <begin position="275"/>
        <end position="330"/>
    </location>
</feature>
<accession>A0AAD7MIH4</accession>
<keyword evidence="1" id="KW-0175">Coiled coil</keyword>
<dbReference type="EMBL" id="JARKIB010000274">
    <property type="protein sequence ID" value="KAJ7717656.1"/>
    <property type="molecule type" value="Genomic_DNA"/>
</dbReference>
<feature type="compositionally biased region" description="Polar residues" evidence="2">
    <location>
        <begin position="757"/>
        <end position="784"/>
    </location>
</feature>
<feature type="compositionally biased region" description="Low complexity" evidence="2">
    <location>
        <begin position="371"/>
        <end position="386"/>
    </location>
</feature>
<gene>
    <name evidence="4" type="ORF">B0H16DRAFT_1475978</name>
</gene>
<evidence type="ECO:0000313" key="4">
    <source>
        <dbReference type="EMBL" id="KAJ7717656.1"/>
    </source>
</evidence>
<protein>
    <recommendedName>
        <fullName evidence="3">Tf2-1-like SH3-like domain-containing protein</fullName>
    </recommendedName>
</protein>
<feature type="domain" description="Tf2-1-like SH3-like" evidence="3">
    <location>
        <begin position="3"/>
        <end position="65"/>
    </location>
</feature>
<dbReference type="AlphaFoldDB" id="A0AAD7MIH4"/>
<evidence type="ECO:0000256" key="2">
    <source>
        <dbReference type="SAM" id="MobiDB-lite"/>
    </source>
</evidence>
<evidence type="ECO:0000259" key="3">
    <source>
        <dbReference type="Pfam" id="PF24626"/>
    </source>
</evidence>
<feature type="region of interest" description="Disordered" evidence="2">
    <location>
        <begin position="757"/>
        <end position="805"/>
    </location>
</feature>
<proteinExistence type="predicted"/>
<feature type="compositionally biased region" description="Low complexity" evidence="2">
    <location>
        <begin position="427"/>
        <end position="441"/>
    </location>
</feature>
<keyword evidence="5" id="KW-1185">Reference proteome</keyword>
<sequence length="887" mass="98790">MQVYLSTKNLSLPKGRAKKLLPRFVGPYRIQKALPHCSDYELELPEVLASRRVHNRFHVSLLRPFVTSCDNLFPNRERPGPYDFGAPAEEEWLWNLGDTTWESFSAVKLLSALDEYFELHGVKRWQQLAKWTEQLLQLKQLRVMGDGILNRRRGGENWREHGSAMDVDRNNDRAAPRNRFSSEDAVDYEDSAYDSMNTERGEFTPKNAKTDGSTETNSPRRTDDGFVDANHYENETGTHKARRVASSGGEDAKIAALERRLSKLTLERDTGKSMQRHLEKQLPEMRTDASRLEQRVGGLETDVEWITPRRDALNRELLDVRDELDAVKKDCTLLQDKLRRFTAGDEFVEEDGRGRKRVRTGPSSNGNSTCASSASTRVSTQSSGSAVAPAYAQRTAKPSPVSSTSINHDVPMDGTVEQGAGIPTGPKASRSAPSKISASKAAGGQPAAVNCMIARGTPVQAKALGWPNPANNHVMEVRPLLQGVNPGFQEKSKAYVVLLPPRQDFKYAIDKKGFPADIEAYDWSHSFQCENSMYGLGLQHLYLYAYSRDVPVEQRSPVQQRAVDKYTMPDWMVNMLRSNSTFELQHHLTAKFKTLRCVNIGYNPFDLAQLIQYREWDIRGCPFLDQFKSLDLKLVRGYNLYEVILPERSHVKLSELSPAERDARLHMEKVVFSVLATPNLYQGCIEKLGLTIAPKMTLTHWPGPPTRKNTVALVARQVRAGCRDLEFLKHYTPGASSTSDRVIEEDADMPLVADHTTTTTVDSASLETTPSTTTPDVSETTPITASPPADFATTQTAPEENTTSTSQASLMDMAMAVGFSFTNNPLAASVYAPTTDNLLTAPPDPFDWSDYEGILHPEDVPSGDVYDEFLNTVSATESVDDDADLGA</sequence>
<feature type="compositionally biased region" description="Basic and acidic residues" evidence="2">
    <location>
        <begin position="218"/>
        <end position="231"/>
    </location>
</feature>
<feature type="compositionally biased region" description="Polar residues" evidence="2">
    <location>
        <begin position="792"/>
        <end position="805"/>
    </location>
</feature>
<dbReference type="Proteomes" id="UP001215598">
    <property type="component" value="Unassembled WGS sequence"/>
</dbReference>
<name>A0AAD7MIH4_9AGAR</name>
<comment type="caution">
    <text evidence="4">The sequence shown here is derived from an EMBL/GenBank/DDBJ whole genome shotgun (WGS) entry which is preliminary data.</text>
</comment>
<organism evidence="4 5">
    <name type="scientific">Mycena metata</name>
    <dbReference type="NCBI Taxonomy" id="1033252"/>
    <lineage>
        <taxon>Eukaryota</taxon>
        <taxon>Fungi</taxon>
        <taxon>Dikarya</taxon>
        <taxon>Basidiomycota</taxon>
        <taxon>Agaricomycotina</taxon>
        <taxon>Agaricomycetes</taxon>
        <taxon>Agaricomycetidae</taxon>
        <taxon>Agaricales</taxon>
        <taxon>Marasmiineae</taxon>
        <taxon>Mycenaceae</taxon>
        <taxon>Mycena</taxon>
    </lineage>
</organism>
<feature type="compositionally biased region" description="Basic and acidic residues" evidence="2">
    <location>
        <begin position="154"/>
        <end position="175"/>
    </location>
</feature>
<reference evidence="4" key="1">
    <citation type="submission" date="2023-03" db="EMBL/GenBank/DDBJ databases">
        <title>Massive genome expansion in bonnet fungi (Mycena s.s.) driven by repeated elements and novel gene families across ecological guilds.</title>
        <authorList>
            <consortium name="Lawrence Berkeley National Laboratory"/>
            <person name="Harder C.B."/>
            <person name="Miyauchi S."/>
            <person name="Viragh M."/>
            <person name="Kuo A."/>
            <person name="Thoen E."/>
            <person name="Andreopoulos B."/>
            <person name="Lu D."/>
            <person name="Skrede I."/>
            <person name="Drula E."/>
            <person name="Henrissat B."/>
            <person name="Morin E."/>
            <person name="Kohler A."/>
            <person name="Barry K."/>
            <person name="LaButti K."/>
            <person name="Morin E."/>
            <person name="Salamov A."/>
            <person name="Lipzen A."/>
            <person name="Mereny Z."/>
            <person name="Hegedus B."/>
            <person name="Baldrian P."/>
            <person name="Stursova M."/>
            <person name="Weitz H."/>
            <person name="Taylor A."/>
            <person name="Grigoriev I.V."/>
            <person name="Nagy L.G."/>
            <person name="Martin F."/>
            <person name="Kauserud H."/>
        </authorList>
    </citation>
    <scope>NUCLEOTIDE SEQUENCE</scope>
    <source>
        <strain evidence="4">CBHHK182m</strain>
    </source>
</reference>
<dbReference type="Gene3D" id="6.10.250.3110">
    <property type="match status" value="1"/>
</dbReference>
<dbReference type="InterPro" id="IPR056924">
    <property type="entry name" value="SH3_Tf2-1"/>
</dbReference>
<evidence type="ECO:0000313" key="5">
    <source>
        <dbReference type="Proteomes" id="UP001215598"/>
    </source>
</evidence>
<feature type="compositionally biased region" description="Polar residues" evidence="2">
    <location>
        <begin position="361"/>
        <end position="370"/>
    </location>
</feature>
<feature type="region of interest" description="Disordered" evidence="2">
    <location>
        <begin position="349"/>
        <end position="441"/>
    </location>
</feature>
<feature type="region of interest" description="Disordered" evidence="2">
    <location>
        <begin position="154"/>
        <end position="231"/>
    </location>
</feature>
<evidence type="ECO:0000256" key="1">
    <source>
        <dbReference type="SAM" id="Coils"/>
    </source>
</evidence>
<dbReference type="Pfam" id="PF24626">
    <property type="entry name" value="SH3_Tf2-1"/>
    <property type="match status" value="1"/>
</dbReference>